<evidence type="ECO:0000256" key="1">
    <source>
        <dbReference type="SAM" id="MobiDB-lite"/>
    </source>
</evidence>
<dbReference type="Gene3D" id="3.60.20.10">
    <property type="entry name" value="Glutamine Phosphoribosylpyrophosphate, subunit 1, domain 1"/>
    <property type="match status" value="1"/>
</dbReference>
<feature type="compositionally biased region" description="Basic and acidic residues" evidence="1">
    <location>
        <begin position="1322"/>
        <end position="1335"/>
    </location>
</feature>
<gene>
    <name evidence="3" type="ORF">PCAR00345_LOCUS33326</name>
</gene>
<name>A0A7S4BXZ5_CHRCT</name>
<dbReference type="SUPFAM" id="SSF53697">
    <property type="entry name" value="SIS domain"/>
    <property type="match status" value="1"/>
</dbReference>
<protein>
    <recommendedName>
        <fullName evidence="2">Glutamine amidotransferase type-2 domain-containing protein</fullName>
    </recommendedName>
</protein>
<sequence>MCSFANGSAEFAVKVFSLVATFLVARALTITAHEVSHFATARFLGWHDSSISLPFLSLGHPQTKVPGLNPARAQASIVRHAGWCFSLALALFVCTTCSSPTAFAATLTALDALSSDFFGAHPDGYATAAPSGSVFFCGNFGVLLLNGLKGAKVLELLRQMLRVTMVRGAQSAGLVTYKPRNGSSVGVRSRVVNGKRTDLSHLLLRKFKSALGGSAVNSTNTSPQLFQGHTRFATSSICNLSGCHPHQWTPPQRLMHWQWGKAEARYVGAVRNVEGYITHNGDLDFFSVNGSTLPLPQLQGMLSRVLGQPMPSDVDSVCIAGLLDLLRTKGLWGPSVRYAFVFSALKPSGVNKLAAELASLKKILDAVAQAFEEQWAQLLMSPPTDVESGEGPITDEASAVARLSSLMEKRMLELVVKRASLTPLVESLEALLPPVSNDRGVPEVAHRNLVVGAVQAFFHQDLLKAGFDLMKGSMGSFGLVLSHSLDADKEAVFAARGQTMSVAFYPSAGFVMFGSESAATKVGLGLSEEESAGSFRFDLDDVVGEVLLLRWGENEADVESRRLAASRGTSASGRDADTKLAEIFRYGQDSSFVLSGANFLENNWHHPLQSRKLQLAGNPLVDPLPEITVADPIGRDILELPDLLRAIKEDFADPSHESLNRITAWTFTNKLRQRLLKRQRGEADDSIDLLIIGCEVSLWVGEQFAADMRLVFPKLKILALSSNKLLGQLGQMMPIPQIGFQVNEATLNLTNTVVLGISHSGGTFGTLAGCNLLRSYTHSIFVVTSEWDTQVARAVRIEGEVGEGVELRSQFVFSTGCGVRTAEPCTITVAATHHLLTQLLMFVMGYLARFETKEKLGGSSYEMEEVQELELLNRALCGGLREIVGDGRTGTTPTSRALRQYGRRWAWHVLEAPISWIVSAIYILVTVMVTTPLVAIVEAAIGQPLPAFDDEAEAWLVTVKYIVNVADSVIYAFLPWWTTVAIRLVQQRPWLHRVAGRSILIGDVPWVAQSVEAFASKTFALAYSIATASVASANPNDHLVHRHTHRVVRGSLLVVGRPDGRLSSLTTAEAACCLSVNQASSIQNLGVTCESLTIGHNPFTLPLSTAAIKLPTVRPPFFCEMLLPEDTNSTTAHGSSYRGTTFAFAAAMAARELGGSAHSRNAFLSYDNGFRSREGSTHGGAARLRLTTYNAAPAADADMDNKAASVHGGHLMRAQQNPSENKAASVHGGTIGLSMETRAHELTFRKPIETSMPLAQFPFRAYNNPTLAHGHAPHHDTAAASGSVSPLNSVYSGNHFGHLKHKEAYFAPNQLATMLAGGSAAHDADGARESREHSQHAGSRGKRSTQFFAAFAGHAPEVPTSPEAARLSHNGSQHGGSRGRGAANFFTSITSEALFRAGVVPPPPPPPPAESAGEKSADACAQKSCARHKPLWPFGGKASTQPPADAEEGRAALGGATSGNESSPLGCQTGPAKPGLSAVAEAPSKGVKEESSKYGHAGADFGAAPNTLRANLDRFAGRNGHKQLARAVGGAAHVQVVRPERFVIEPLVEPFIGAWMHRRPAYNGLNAGEVMKRQQLVQLLCESRFDSLQRLVSFFVMFHALGKLVQDFWPTVSLGLLHYDMSRSQSIMRVATTASPVSGMEVRDRMLEIVEQIERERAAALLQKSWRSAKLVTRVRLPTPAFLPPLQQCCSELLLVSCIAYCLCDQSAGLE</sequence>
<dbReference type="PROSITE" id="PS51278">
    <property type="entry name" value="GATASE_TYPE_2"/>
    <property type="match status" value="1"/>
</dbReference>
<evidence type="ECO:0000313" key="3">
    <source>
        <dbReference type="EMBL" id="CAE0780687.1"/>
    </source>
</evidence>
<accession>A0A7S4BXZ5</accession>
<organism evidence="3">
    <name type="scientific">Chrysotila carterae</name>
    <name type="common">Marine alga</name>
    <name type="synonym">Syracosphaera carterae</name>
    <dbReference type="NCBI Taxonomy" id="13221"/>
    <lineage>
        <taxon>Eukaryota</taxon>
        <taxon>Haptista</taxon>
        <taxon>Haptophyta</taxon>
        <taxon>Prymnesiophyceae</taxon>
        <taxon>Isochrysidales</taxon>
        <taxon>Isochrysidaceae</taxon>
        <taxon>Chrysotila</taxon>
    </lineage>
</organism>
<dbReference type="InterPro" id="IPR029055">
    <property type="entry name" value="Ntn_hydrolases_N"/>
</dbReference>
<feature type="compositionally biased region" description="Pro residues" evidence="1">
    <location>
        <begin position="1400"/>
        <end position="1409"/>
    </location>
</feature>
<dbReference type="InterPro" id="IPR017932">
    <property type="entry name" value="GATase_2_dom"/>
</dbReference>
<dbReference type="SUPFAM" id="SSF56235">
    <property type="entry name" value="N-terminal nucleophile aminohydrolases (Ntn hydrolases)"/>
    <property type="match status" value="1"/>
</dbReference>
<dbReference type="InterPro" id="IPR046348">
    <property type="entry name" value="SIS_dom_sf"/>
</dbReference>
<feature type="region of interest" description="Disordered" evidence="1">
    <location>
        <begin position="1357"/>
        <end position="1382"/>
    </location>
</feature>
<reference evidence="3" key="1">
    <citation type="submission" date="2021-01" db="EMBL/GenBank/DDBJ databases">
        <authorList>
            <person name="Corre E."/>
            <person name="Pelletier E."/>
            <person name="Niang G."/>
            <person name="Scheremetjew M."/>
            <person name="Finn R."/>
            <person name="Kale V."/>
            <person name="Holt S."/>
            <person name="Cochrane G."/>
            <person name="Meng A."/>
            <person name="Brown T."/>
            <person name="Cohen L."/>
        </authorList>
    </citation>
    <scope>NUCLEOTIDE SEQUENCE</scope>
    <source>
        <strain evidence="3">CCMP645</strain>
    </source>
</reference>
<dbReference type="GO" id="GO:1901135">
    <property type="term" value="P:carbohydrate derivative metabolic process"/>
    <property type="evidence" value="ECO:0007669"/>
    <property type="project" value="InterPro"/>
</dbReference>
<feature type="domain" description="Glutamine amidotransferase type-2" evidence="2">
    <location>
        <begin position="137"/>
        <end position="552"/>
    </location>
</feature>
<proteinExistence type="predicted"/>
<dbReference type="EMBL" id="HBIZ01052087">
    <property type="protein sequence ID" value="CAE0780687.1"/>
    <property type="molecule type" value="Transcribed_RNA"/>
</dbReference>
<dbReference type="Gene3D" id="3.40.50.10490">
    <property type="entry name" value="Glucose-6-phosphate isomerase like protein, domain 1"/>
    <property type="match status" value="1"/>
</dbReference>
<feature type="region of interest" description="Disordered" evidence="1">
    <location>
        <begin position="1317"/>
        <end position="1342"/>
    </location>
</feature>
<evidence type="ECO:0000259" key="2">
    <source>
        <dbReference type="PROSITE" id="PS51278"/>
    </source>
</evidence>
<dbReference type="GO" id="GO:0097367">
    <property type="term" value="F:carbohydrate derivative binding"/>
    <property type="evidence" value="ECO:0007669"/>
    <property type="project" value="InterPro"/>
</dbReference>
<feature type="region of interest" description="Disordered" evidence="1">
    <location>
        <begin position="1396"/>
        <end position="1479"/>
    </location>
</feature>